<name>A0A6U6LCP9_9DINO</name>
<protein>
    <submittedName>
        <fullName evidence="1">Uncharacterized protein</fullName>
    </submittedName>
</protein>
<sequence>MSSPADTVSIPEVKVELPPQDQLKFKTACLCVHCGCYLPEDKIKMLTCASKVGCLFMQSASSCKHGMHKTCASSVSKGYCFDTEEDKEWKGKDGWFYNQSMGKSLCCMETASSAKCAKTPFVLIKGARQQFCCDMRCAIPFDDEVPMQIAIAGKVLYPPGQAEMKVGPA</sequence>
<gene>
    <name evidence="1" type="ORF">BRAN1462_LOCUS18442</name>
</gene>
<evidence type="ECO:0000313" key="1">
    <source>
        <dbReference type="EMBL" id="CAD9548515.1"/>
    </source>
</evidence>
<organism evidence="1">
    <name type="scientific">Zooxanthella nutricula</name>
    <dbReference type="NCBI Taxonomy" id="1333877"/>
    <lineage>
        <taxon>Eukaryota</taxon>
        <taxon>Sar</taxon>
        <taxon>Alveolata</taxon>
        <taxon>Dinophyceae</taxon>
        <taxon>Peridiniales</taxon>
        <taxon>Peridiniales incertae sedis</taxon>
        <taxon>Zooxanthella</taxon>
    </lineage>
</organism>
<proteinExistence type="predicted"/>
<reference evidence="1" key="1">
    <citation type="submission" date="2021-01" db="EMBL/GenBank/DDBJ databases">
        <authorList>
            <person name="Corre E."/>
            <person name="Pelletier E."/>
            <person name="Niang G."/>
            <person name="Scheremetjew M."/>
            <person name="Finn R."/>
            <person name="Kale V."/>
            <person name="Holt S."/>
            <person name="Cochrane G."/>
            <person name="Meng A."/>
            <person name="Brown T."/>
            <person name="Cohen L."/>
        </authorList>
    </citation>
    <scope>NUCLEOTIDE SEQUENCE</scope>
    <source>
        <strain evidence="1">RCC3387</strain>
    </source>
</reference>
<accession>A0A6U6LCP9</accession>
<dbReference type="AlphaFoldDB" id="A0A6U6LCP9"/>
<dbReference type="EMBL" id="HBGW01029025">
    <property type="protein sequence ID" value="CAD9548515.1"/>
    <property type="molecule type" value="Transcribed_RNA"/>
</dbReference>